<accession>A0A8J7PLX4</accession>
<gene>
    <name evidence="1" type="ORF">J0M35_12000</name>
</gene>
<reference evidence="1" key="1">
    <citation type="submission" date="2021-02" db="EMBL/GenBank/DDBJ databases">
        <title>Genome-Resolved Metagenomics of a Microbial Community Performing Photosynthetic Biological Nutrient Removal.</title>
        <authorList>
            <person name="Mcdaniel E.A."/>
        </authorList>
    </citation>
    <scope>NUCLEOTIDE SEQUENCE</scope>
    <source>
        <strain evidence="1">UWPOB_OBS1</strain>
    </source>
</reference>
<dbReference type="AlphaFoldDB" id="A0A8J7PLX4"/>
<evidence type="ECO:0000313" key="1">
    <source>
        <dbReference type="EMBL" id="MBN8661080.1"/>
    </source>
</evidence>
<name>A0A8J7PLX4_9BACT</name>
<sequence>MTKEQRYRTELMSARLVRALREKRLASALLDDSKDQPELERKVFLEMARLARIEADCYEAIGGTYG</sequence>
<dbReference type="EMBL" id="JAFLCK010000016">
    <property type="protein sequence ID" value="MBN8661080.1"/>
    <property type="molecule type" value="Genomic_DNA"/>
</dbReference>
<comment type="caution">
    <text evidence="1">The sequence shown here is derived from an EMBL/GenBank/DDBJ whole genome shotgun (WGS) entry which is preliminary data.</text>
</comment>
<protein>
    <submittedName>
        <fullName evidence="1">Uncharacterized protein</fullName>
    </submittedName>
</protein>
<organism evidence="1 2">
    <name type="scientific">Candidatus Obscuribacter phosphatis</name>
    <dbReference type="NCBI Taxonomy" id="1906157"/>
    <lineage>
        <taxon>Bacteria</taxon>
        <taxon>Bacillati</taxon>
        <taxon>Candidatus Melainabacteria</taxon>
        <taxon>Candidatus Obscuribacterales</taxon>
        <taxon>Candidatus Obscuribacteraceae</taxon>
        <taxon>Candidatus Obscuribacter</taxon>
    </lineage>
</organism>
<evidence type="ECO:0000313" key="2">
    <source>
        <dbReference type="Proteomes" id="UP000664277"/>
    </source>
</evidence>
<dbReference type="Proteomes" id="UP000664277">
    <property type="component" value="Unassembled WGS sequence"/>
</dbReference>
<proteinExistence type="predicted"/>